<sequence>MRSVAIFLSLAASAFAYQVTSPTNSTGWTTTGPNVVSWTRVDSDPQNFTIQLSNQQSFPPKTETLIALVDGTKSTSVTVSPPSGGWVAGPGYQVNLVSADNTNSGILAQSGQFTITAGSGSTFSSGSSSSGSTTSGSPTSNTLTVTNTGAAQNTGSSGGSTPTDASVSSLNPTAAPTNAASPTLNMQAGVFAVLALLSSFLA</sequence>
<dbReference type="PANTHER" id="PTHR35185:SF1">
    <property type="entry name" value="UPF0619 GPI-ANCHORED MEMBRANE PROTEIN C1322.10"/>
    <property type="match status" value="1"/>
</dbReference>
<feature type="region of interest" description="Disordered" evidence="2">
    <location>
        <begin position="119"/>
        <end position="177"/>
    </location>
</feature>
<comment type="caution">
    <text evidence="5">The sequence shown here is derived from an EMBL/GenBank/DDBJ whole genome shotgun (WGS) entry which is preliminary data.</text>
</comment>
<feature type="chain" id="PRO_5020895263" description="Yeast cell wall synthesis Kre9/Knh1-like N-terminal domain-containing protein" evidence="3">
    <location>
        <begin position="17"/>
        <end position="202"/>
    </location>
</feature>
<evidence type="ECO:0000256" key="1">
    <source>
        <dbReference type="ARBA" id="ARBA00022729"/>
    </source>
</evidence>
<gene>
    <name evidence="5" type="ORF">EUX98_g2864</name>
</gene>
<dbReference type="InterPro" id="IPR018466">
    <property type="entry name" value="Kre9/Knh1-like_N"/>
</dbReference>
<accession>A0A4S4N0R7</accession>
<keyword evidence="1 3" id="KW-0732">Signal</keyword>
<reference evidence="5 6" key="1">
    <citation type="submission" date="2019-02" db="EMBL/GenBank/DDBJ databases">
        <title>Genome sequencing of the rare red list fungi Antrodiella citrinella (Flaviporus citrinellus).</title>
        <authorList>
            <person name="Buettner E."/>
            <person name="Kellner H."/>
        </authorList>
    </citation>
    <scope>NUCLEOTIDE SEQUENCE [LARGE SCALE GENOMIC DNA]</scope>
    <source>
        <strain evidence="5 6">DSM 108506</strain>
    </source>
</reference>
<evidence type="ECO:0000256" key="2">
    <source>
        <dbReference type="SAM" id="MobiDB-lite"/>
    </source>
</evidence>
<dbReference type="InterPro" id="IPR052479">
    <property type="entry name" value="GPI-anchor_Adhesion_Reg"/>
</dbReference>
<proteinExistence type="predicted"/>
<evidence type="ECO:0000259" key="4">
    <source>
        <dbReference type="Pfam" id="PF10342"/>
    </source>
</evidence>
<feature type="compositionally biased region" description="Polar residues" evidence="2">
    <location>
        <begin position="145"/>
        <end position="168"/>
    </location>
</feature>
<keyword evidence="6" id="KW-1185">Reference proteome</keyword>
<protein>
    <recommendedName>
        <fullName evidence="4">Yeast cell wall synthesis Kre9/Knh1-like N-terminal domain-containing protein</fullName>
    </recommendedName>
</protein>
<dbReference type="Pfam" id="PF10342">
    <property type="entry name" value="Kre9_KNH"/>
    <property type="match status" value="1"/>
</dbReference>
<feature type="domain" description="Yeast cell wall synthesis Kre9/Knh1-like N-terminal" evidence="4">
    <location>
        <begin position="21"/>
        <end position="115"/>
    </location>
</feature>
<feature type="compositionally biased region" description="Low complexity" evidence="2">
    <location>
        <begin position="119"/>
        <end position="144"/>
    </location>
</feature>
<evidence type="ECO:0000256" key="3">
    <source>
        <dbReference type="SAM" id="SignalP"/>
    </source>
</evidence>
<evidence type="ECO:0000313" key="6">
    <source>
        <dbReference type="Proteomes" id="UP000308730"/>
    </source>
</evidence>
<dbReference type="PANTHER" id="PTHR35185">
    <property type="entry name" value="SERINE/THREONINE-RICH PROTEIN ADG2-RELATED"/>
    <property type="match status" value="1"/>
</dbReference>
<feature type="signal peptide" evidence="3">
    <location>
        <begin position="1"/>
        <end position="16"/>
    </location>
</feature>
<dbReference type="AlphaFoldDB" id="A0A4S4N0R7"/>
<organism evidence="5 6">
    <name type="scientific">Antrodiella citrinella</name>
    <dbReference type="NCBI Taxonomy" id="2447956"/>
    <lineage>
        <taxon>Eukaryota</taxon>
        <taxon>Fungi</taxon>
        <taxon>Dikarya</taxon>
        <taxon>Basidiomycota</taxon>
        <taxon>Agaricomycotina</taxon>
        <taxon>Agaricomycetes</taxon>
        <taxon>Polyporales</taxon>
        <taxon>Steccherinaceae</taxon>
        <taxon>Antrodiella</taxon>
    </lineage>
</organism>
<evidence type="ECO:0000313" key="5">
    <source>
        <dbReference type="EMBL" id="THH31291.1"/>
    </source>
</evidence>
<name>A0A4S4N0R7_9APHY</name>
<dbReference type="OrthoDB" id="5316007at2759"/>
<dbReference type="EMBL" id="SGPM01000051">
    <property type="protein sequence ID" value="THH31291.1"/>
    <property type="molecule type" value="Genomic_DNA"/>
</dbReference>
<dbReference type="Proteomes" id="UP000308730">
    <property type="component" value="Unassembled WGS sequence"/>
</dbReference>